<protein>
    <submittedName>
        <fullName evidence="1">Uncharacterized protein</fullName>
    </submittedName>
</protein>
<evidence type="ECO:0000313" key="1">
    <source>
        <dbReference type="EMBL" id="CAK0911893.1"/>
    </source>
</evidence>
<sequence>APRALSGEFCALAISEAEALSRPVVVIIEALEAAPQASLAIRQCLSEVGAVAPARVLLVATAG</sequence>
<reference evidence="1" key="1">
    <citation type="submission" date="2023-10" db="EMBL/GenBank/DDBJ databases">
        <authorList>
            <person name="Chen Y."/>
            <person name="Shah S."/>
            <person name="Dougan E. K."/>
            <person name="Thang M."/>
            <person name="Chan C."/>
        </authorList>
    </citation>
    <scope>NUCLEOTIDE SEQUENCE [LARGE SCALE GENOMIC DNA]</scope>
</reference>
<feature type="non-terminal residue" evidence="1">
    <location>
        <position position="1"/>
    </location>
</feature>
<evidence type="ECO:0000313" key="2">
    <source>
        <dbReference type="Proteomes" id="UP001189429"/>
    </source>
</evidence>
<feature type="non-terminal residue" evidence="1">
    <location>
        <position position="63"/>
    </location>
</feature>
<accession>A0ABN9YKS4</accession>
<gene>
    <name evidence="1" type="ORF">PCOR1329_LOCUS85625</name>
</gene>
<name>A0ABN9YKS4_9DINO</name>
<proteinExistence type="predicted"/>
<organism evidence="1 2">
    <name type="scientific">Prorocentrum cordatum</name>
    <dbReference type="NCBI Taxonomy" id="2364126"/>
    <lineage>
        <taxon>Eukaryota</taxon>
        <taxon>Sar</taxon>
        <taxon>Alveolata</taxon>
        <taxon>Dinophyceae</taxon>
        <taxon>Prorocentrales</taxon>
        <taxon>Prorocentraceae</taxon>
        <taxon>Prorocentrum</taxon>
    </lineage>
</organism>
<dbReference type="EMBL" id="CAUYUJ010022662">
    <property type="protein sequence ID" value="CAK0911893.1"/>
    <property type="molecule type" value="Genomic_DNA"/>
</dbReference>
<dbReference type="Proteomes" id="UP001189429">
    <property type="component" value="Unassembled WGS sequence"/>
</dbReference>
<comment type="caution">
    <text evidence="1">The sequence shown here is derived from an EMBL/GenBank/DDBJ whole genome shotgun (WGS) entry which is preliminary data.</text>
</comment>
<keyword evidence="2" id="KW-1185">Reference proteome</keyword>